<name>A0A9P6NMA8_9BASI</name>
<dbReference type="GO" id="GO:0006402">
    <property type="term" value="P:mRNA catabolic process"/>
    <property type="evidence" value="ECO:0007669"/>
    <property type="project" value="TreeGrafter"/>
</dbReference>
<proteinExistence type="predicted"/>
<dbReference type="SUPFAM" id="SSF50249">
    <property type="entry name" value="Nucleic acid-binding proteins"/>
    <property type="match status" value="1"/>
</dbReference>
<organism evidence="3 4">
    <name type="scientific">Cronartium quercuum f. sp. fusiforme G11</name>
    <dbReference type="NCBI Taxonomy" id="708437"/>
    <lineage>
        <taxon>Eukaryota</taxon>
        <taxon>Fungi</taxon>
        <taxon>Dikarya</taxon>
        <taxon>Basidiomycota</taxon>
        <taxon>Pucciniomycotina</taxon>
        <taxon>Pucciniomycetes</taxon>
        <taxon>Pucciniales</taxon>
        <taxon>Coleosporiaceae</taxon>
        <taxon>Cronartium</taxon>
    </lineage>
</organism>
<feature type="compositionally biased region" description="Polar residues" evidence="1">
    <location>
        <begin position="749"/>
        <end position="763"/>
    </location>
</feature>
<dbReference type="PANTHER" id="PTHR23355">
    <property type="entry name" value="RIBONUCLEASE"/>
    <property type="match status" value="1"/>
</dbReference>
<reference evidence="3" key="1">
    <citation type="submission" date="2013-11" db="EMBL/GenBank/DDBJ databases">
        <title>Genome sequence of the fusiform rust pathogen reveals effectors for host alternation and coevolution with pine.</title>
        <authorList>
            <consortium name="DOE Joint Genome Institute"/>
            <person name="Smith K."/>
            <person name="Pendleton A."/>
            <person name="Kubisiak T."/>
            <person name="Anderson C."/>
            <person name="Salamov A."/>
            <person name="Aerts A."/>
            <person name="Riley R."/>
            <person name="Clum A."/>
            <person name="Lindquist E."/>
            <person name="Ence D."/>
            <person name="Campbell M."/>
            <person name="Kronenberg Z."/>
            <person name="Feau N."/>
            <person name="Dhillon B."/>
            <person name="Hamelin R."/>
            <person name="Burleigh J."/>
            <person name="Smith J."/>
            <person name="Yandell M."/>
            <person name="Nelson C."/>
            <person name="Grigoriev I."/>
            <person name="Davis J."/>
        </authorList>
    </citation>
    <scope>NUCLEOTIDE SEQUENCE</scope>
    <source>
        <strain evidence="3">G11</strain>
    </source>
</reference>
<evidence type="ECO:0000313" key="3">
    <source>
        <dbReference type="EMBL" id="KAG0146086.1"/>
    </source>
</evidence>
<protein>
    <recommendedName>
        <fullName evidence="2">RNB domain-containing protein</fullName>
    </recommendedName>
</protein>
<evidence type="ECO:0000259" key="2">
    <source>
        <dbReference type="SMART" id="SM00955"/>
    </source>
</evidence>
<dbReference type="Proteomes" id="UP000886653">
    <property type="component" value="Unassembled WGS sequence"/>
</dbReference>
<dbReference type="GO" id="GO:0003723">
    <property type="term" value="F:RNA binding"/>
    <property type="evidence" value="ECO:0007669"/>
    <property type="project" value="InterPro"/>
</dbReference>
<feature type="region of interest" description="Disordered" evidence="1">
    <location>
        <begin position="97"/>
        <end position="148"/>
    </location>
</feature>
<dbReference type="GO" id="GO:0000175">
    <property type="term" value="F:3'-5'-RNA exonuclease activity"/>
    <property type="evidence" value="ECO:0007669"/>
    <property type="project" value="TreeGrafter"/>
</dbReference>
<dbReference type="InterPro" id="IPR050180">
    <property type="entry name" value="RNR_Ribonuclease"/>
</dbReference>
<feature type="compositionally biased region" description="Basic and acidic residues" evidence="1">
    <location>
        <begin position="97"/>
        <end position="108"/>
    </location>
</feature>
<gene>
    <name evidence="3" type="ORF">CROQUDRAFT_93132</name>
</gene>
<dbReference type="OrthoDB" id="2285229at2759"/>
<keyword evidence="4" id="KW-1185">Reference proteome</keyword>
<feature type="compositionally biased region" description="Polar residues" evidence="1">
    <location>
        <begin position="25"/>
        <end position="39"/>
    </location>
</feature>
<feature type="compositionally biased region" description="Basic residues" evidence="1">
    <location>
        <begin position="573"/>
        <end position="582"/>
    </location>
</feature>
<dbReference type="GO" id="GO:0000932">
    <property type="term" value="C:P-body"/>
    <property type="evidence" value="ECO:0007669"/>
    <property type="project" value="TreeGrafter"/>
</dbReference>
<dbReference type="InterPro" id="IPR001900">
    <property type="entry name" value="RNase_II/R"/>
</dbReference>
<feature type="region of interest" description="Disordered" evidence="1">
    <location>
        <begin position="12"/>
        <end position="39"/>
    </location>
</feature>
<comment type="caution">
    <text evidence="3">The sequence shown here is derived from an EMBL/GenBank/DDBJ whole genome shotgun (WGS) entry which is preliminary data.</text>
</comment>
<dbReference type="InterPro" id="IPR012340">
    <property type="entry name" value="NA-bd_OB-fold"/>
</dbReference>
<sequence length="1124" mass="125125">MAHRHLRVTLFDQHPKPISHRLHSSPAQLSSAPTTPTNRTQWQSFEPIAQQLISIHRAFYNRSHHLPSAQRWEALRAQGYKPAKRSPLEVKWWEEERRRGRVQPDHQISRPLLSPRPSRKLKSPPDRKSFTSTTSSSQLNTFGLSRSPSMIRKDSPDVIDLVGGAVDFGSPDLDYGGLDFDSSDSPTWTASVGQSPGARGFSGLQAGSFIELRRTNQSETGIVVSVIGSEVIYVSRSGEIRLNSLDNVMYIMHHVVESSAARKAVDPEVSLERLADPTLMASSSTKSAIDRNLFDQKATAIADARKHCCRTLRVIDAKLDRCHAILTKAGSYNLYNHFKHAEPGKTAQLSTEEGVRFLLGHQHISDEIMLFALHQQLMANSDMFIANAREMRDQSAFSLQSEETLEALYTVREWVARDSMELKLFVDKARRVIESNQSLQKSSGASLPLRLAPVSFASWTPSDLLFIKVFRTIAITQRMIQDQPLNTVVAAVLKKIELYDERAMLKTWPVLTFDRFGAIVLLRDIGVLPAWQSVGLWDPSLDLKSRYRAYLTNKANPAHSKPLRTIPITSSPAHHHPKKRSATKRDSPILDPADVLRHDFGDMPVYIIDDPNAEELDDGVSIELVEDSAHSGPQLAWIHVHIADPTTCLHPSHPIALEARRYLETLYLPGFTLPMLPPGFIQANKLSLGVDGEGGGQRTLTFSALLDQTGNILDHKIRPGFINCTKQVIYDLVTTILDGQASPPAPTLTIGQPSASKPTENRPTLTLDQLDDDDRTRLKQLATFAAALTRRRVNDGALGWNLPTPSVSVHDSPGLIHPRFSIPASPKLLVGTPAVTIRLPGPIVDHRTHRWGLSSAQQLVSEFMILAGRLAGRVLEPDLLLPFRTQPPPELNDVTGNAEALAMVRKQLSPDTGLVSPFVFQRARIKFLPASHALQPHPHAPLGVEDRFGYCKVTSPLRRYSDLVAHWQLKSALLRASGRVGYPDPQAILSQARMQELVGRLDRETKAVQIAGRKLQRSWMSYVLSRAPAALKKLRGVVCSEPVLVRFTNMWSMKVYIPELGLKASLVAREREDWFAGGTRVGAEPATEDIVGLCVPVKVVYVNEDDHFVVELERERIGEMKMMV</sequence>
<dbReference type="PANTHER" id="PTHR23355:SF65">
    <property type="entry name" value="EXORIBONUCLEASE CYT-4, PUTATIVE (AFU_ORTHOLOGUE AFUA_7G01550)-RELATED"/>
    <property type="match status" value="1"/>
</dbReference>
<feature type="compositionally biased region" description="Polar residues" evidence="1">
    <location>
        <begin position="130"/>
        <end position="148"/>
    </location>
</feature>
<dbReference type="SMART" id="SM00955">
    <property type="entry name" value="RNB"/>
    <property type="match status" value="1"/>
</dbReference>
<feature type="region of interest" description="Disordered" evidence="1">
    <location>
        <begin position="744"/>
        <end position="765"/>
    </location>
</feature>
<feature type="region of interest" description="Disordered" evidence="1">
    <location>
        <begin position="558"/>
        <end position="588"/>
    </location>
</feature>
<dbReference type="AlphaFoldDB" id="A0A9P6NMA8"/>
<dbReference type="Pfam" id="PF00773">
    <property type="entry name" value="RNB"/>
    <property type="match status" value="1"/>
</dbReference>
<accession>A0A9P6NMA8</accession>
<evidence type="ECO:0000313" key="4">
    <source>
        <dbReference type="Proteomes" id="UP000886653"/>
    </source>
</evidence>
<feature type="domain" description="RNB" evidence="2">
    <location>
        <begin position="597"/>
        <end position="975"/>
    </location>
</feature>
<dbReference type="EMBL" id="MU167266">
    <property type="protein sequence ID" value="KAG0146086.1"/>
    <property type="molecule type" value="Genomic_DNA"/>
</dbReference>
<evidence type="ECO:0000256" key="1">
    <source>
        <dbReference type="SAM" id="MobiDB-lite"/>
    </source>
</evidence>